<dbReference type="EMBL" id="CP003823">
    <property type="protein sequence ID" value="AGV14210.1"/>
    <property type="molecule type" value="Genomic_DNA"/>
</dbReference>
<feature type="compositionally biased region" description="Polar residues" evidence="1">
    <location>
        <begin position="24"/>
        <end position="33"/>
    </location>
</feature>
<feature type="region of interest" description="Disordered" evidence="1">
    <location>
        <begin position="87"/>
        <end position="106"/>
    </location>
</feature>
<feature type="region of interest" description="Disordered" evidence="1">
    <location>
        <begin position="24"/>
        <end position="72"/>
    </location>
</feature>
<sequence length="355" mass="39771">MPFNFKDSTLHHTASFDSATLSLAGMASSSRSKASTKGRPQPKHGKKTAVRPSRLLTRRRPTCRATSPESIGEQIEVQLERHITFQAHPSPGESSVGSHPPSPALSHVSYVSHADLSVHPFLSNHSSPSRAHNEGRPSPAGSGSVYEASREPPEGFTDINSAALKALLDAHITPFTQLPEMLFLQIPPWPGTWSRLWPYGQPSSRRRLAPRRVRLPSVWAMPFHPLNIDKDPKILFTHQTIYPRSELDINSRPLTFPSLSHFLPTYRSPNEPETFYIHPRPPRFPGPKGTITTSTTHHHPLHDGNNGMSYEADEVARCIRDGKIESERMPWEESRVVQGWADKVRKEKCEKKVTV</sequence>
<gene>
    <name evidence="2" type="ORF">CNAG_04933</name>
</gene>
<protein>
    <submittedName>
        <fullName evidence="2">Uncharacterized protein</fullName>
    </submittedName>
</protein>
<proteinExistence type="predicted"/>
<dbReference type="RefSeq" id="XP_012048601.1">
    <property type="nucleotide sequence ID" value="XM_012193211.1"/>
</dbReference>
<evidence type="ECO:0000313" key="2">
    <source>
        <dbReference type="EMBL" id="AFR94199.1"/>
    </source>
</evidence>
<dbReference type="KEGG" id="cng:CNAG_04933"/>
<feature type="compositionally biased region" description="Basic residues" evidence="1">
    <location>
        <begin position="34"/>
        <end position="49"/>
    </location>
</feature>
<dbReference type="AlphaFoldDB" id="J9VNL7"/>
<dbReference type="RefSeq" id="XP_012048600.1">
    <property type="nucleotide sequence ID" value="XM_012193210.1"/>
</dbReference>
<dbReference type="Proteomes" id="UP000010091">
    <property type="component" value="Chromosome 4"/>
</dbReference>
<accession>J9VNL7</accession>
<dbReference type="HOGENOM" id="CLU_842034_0_0_1"/>
<reference evidence="2" key="2">
    <citation type="submission" date="2012-09" db="EMBL/GenBank/DDBJ databases">
        <authorList>
            <consortium name="The Broad Institute Genome Sequencing Platform"/>
            <person name="Birren B."/>
            <person name="Cuomo C."/>
            <person name="Gargeya S."/>
            <person name="Jaffe D."/>
            <person name="Young S.K."/>
            <person name="Wortman J."/>
            <person name="Zeng Q."/>
            <person name="Alvarado L."/>
            <person name="Dietrich F."/>
            <person name="Allen A."/>
            <person name="Stajich J.E."/>
            <person name="Heitman J."/>
            <person name="Kronstad J."/>
        </authorList>
    </citation>
    <scope>NUCLEOTIDE SEQUENCE</scope>
    <source>
        <strain evidence="2">H99</strain>
    </source>
</reference>
<reference evidence="2 3" key="3">
    <citation type="journal article" date="2014" name="PLoS Genet.">
        <title>Analysis of the genome and transcriptome of Cryptococcus neoformans var. grubii reveals complex RNA expression and microevolution leading to virulence attenuation.</title>
        <authorList>
            <person name="Janbon G."/>
            <person name="Ormerod K.L."/>
            <person name="Paulet D."/>
            <person name="Byrnes E.J.III."/>
            <person name="Yadav V."/>
            <person name="Chatterjee G."/>
            <person name="Mullapudi N."/>
            <person name="Hon C.C."/>
            <person name="Billmyre R.B."/>
            <person name="Brunel F."/>
            <person name="Bahn Y.S."/>
            <person name="Chen W."/>
            <person name="Chen Y."/>
            <person name="Chow E.W."/>
            <person name="Coppee J.Y."/>
            <person name="Floyd-Averette A."/>
            <person name="Gaillardin C."/>
            <person name="Gerik K.J."/>
            <person name="Goldberg J."/>
            <person name="Gonzalez-Hilarion S."/>
            <person name="Gujja S."/>
            <person name="Hamlin J.L."/>
            <person name="Hsueh Y.P."/>
            <person name="Ianiri G."/>
            <person name="Jones S."/>
            <person name="Kodira C.D."/>
            <person name="Kozubowski L."/>
            <person name="Lam W."/>
            <person name="Marra M."/>
            <person name="Mesner L.D."/>
            <person name="Mieczkowski P.A."/>
            <person name="Moyrand F."/>
            <person name="Nielsen K."/>
            <person name="Proux C."/>
            <person name="Rossignol T."/>
            <person name="Schein J.E."/>
            <person name="Sun S."/>
            <person name="Wollschlaeger C."/>
            <person name="Wood I.A."/>
            <person name="Zeng Q."/>
            <person name="Neuveglise C."/>
            <person name="Newlon C.S."/>
            <person name="Perfect J.R."/>
            <person name="Lodge J.K."/>
            <person name="Idnurm A."/>
            <person name="Stajich J.E."/>
            <person name="Kronstad J.W."/>
            <person name="Sanyal K."/>
            <person name="Heitman J."/>
            <person name="Fraser J.A."/>
            <person name="Cuomo C.A."/>
            <person name="Dietrich F.S."/>
        </authorList>
    </citation>
    <scope>NUCLEOTIDE SEQUENCE [LARGE SCALE GENOMIC DNA]</scope>
    <source>
        <strain evidence="2">H99</strain>
        <strain evidence="3">H99 / ATCC 208821 / CBS 10515 / FGSC 9487</strain>
    </source>
</reference>
<evidence type="ECO:0000313" key="3">
    <source>
        <dbReference type="Proteomes" id="UP000010091"/>
    </source>
</evidence>
<feature type="region of interest" description="Disordered" evidence="1">
    <location>
        <begin position="121"/>
        <end position="154"/>
    </location>
</feature>
<dbReference type="GeneID" id="23888300"/>
<reference evidence="2" key="1">
    <citation type="submission" date="2012-09" db="EMBL/GenBank/DDBJ databases">
        <title>The Genome Sequence of Cryptococcus neoformans grubii H99.</title>
        <authorList>
            <consortium name="The Broad Institute Genomics Platform"/>
            <person name="Cuomo C."/>
            <person name="Janbon G.J."/>
            <person name="Paulet D."/>
            <person name="Neuveglise C."/>
            <person name="Dietrich F."/>
            <person name="Allen A."/>
            <person name="Stajich J.S."/>
            <person name="Heitman J."/>
            <person name="Kronstad J."/>
            <person name="Walker B."/>
            <person name="Young S.K."/>
            <person name="Zeng Q."/>
            <person name="Gargeya S."/>
            <person name="Fitzgerald M."/>
            <person name="Haas B."/>
            <person name="Abouelleil A."/>
            <person name="Allen A."/>
            <person name="Alvarado L."/>
            <person name="Chapman S.B."/>
            <person name="Gainer-Dewar J."/>
            <person name="Goldberg J."/>
            <person name="Griggs A."/>
            <person name="Gujja S."/>
            <person name="Hansen M."/>
            <person name="Howarth C."/>
            <person name="Imamovic A."/>
            <person name="Ireland A."/>
            <person name="Larimer J."/>
            <person name="McCowan C."/>
            <person name="Murphy C."/>
            <person name="Pearson M.D."/>
            <person name="Poon T."/>
            <person name="Priest M."/>
            <person name="Roberts A.D."/>
            <person name="Saif S."/>
            <person name="Shea T.D."/>
            <person name="Sykes S.N."/>
            <person name="Wortman J."/>
            <person name="Nusbaum C."/>
            <person name="Birren B."/>
        </authorList>
    </citation>
    <scope>NUCLEOTIDE SEQUENCE</scope>
    <source>
        <strain>H99</strain>
    </source>
</reference>
<dbReference type="EMBL" id="CP003823">
    <property type="protein sequence ID" value="AFR94199.1"/>
    <property type="molecule type" value="Genomic_DNA"/>
</dbReference>
<dbReference type="VEuPathDB" id="FungiDB:CNAG_04933"/>
<organism evidence="2 3">
    <name type="scientific">Cryptococcus neoformans (strain H99 / ATCC 208821 / CBS 10515 / FGSC 9487)</name>
    <name type="common">Cryptococcus neoformans var. grubii serotype A</name>
    <dbReference type="NCBI Taxonomy" id="235443"/>
    <lineage>
        <taxon>Eukaryota</taxon>
        <taxon>Fungi</taxon>
        <taxon>Dikarya</taxon>
        <taxon>Basidiomycota</taxon>
        <taxon>Agaricomycotina</taxon>
        <taxon>Tremellomycetes</taxon>
        <taxon>Tremellales</taxon>
        <taxon>Cryptococcaceae</taxon>
        <taxon>Cryptococcus</taxon>
        <taxon>Cryptococcus neoformans species complex</taxon>
    </lineage>
</organism>
<keyword evidence="3" id="KW-1185">Reference proteome</keyword>
<dbReference type="Gene3D" id="3.30.360.10">
    <property type="entry name" value="Dihydrodipicolinate Reductase, domain 2"/>
    <property type="match status" value="1"/>
</dbReference>
<name>J9VNL7_CRYN9</name>
<evidence type="ECO:0000256" key="1">
    <source>
        <dbReference type="SAM" id="MobiDB-lite"/>
    </source>
</evidence>